<gene>
    <name evidence="3" type="ORF">SteCoe_12324</name>
</gene>
<dbReference type="AlphaFoldDB" id="A0A1R2CB11"/>
<keyword evidence="1" id="KW-0175">Coiled coil</keyword>
<proteinExistence type="predicted"/>
<dbReference type="SMART" id="SM00065">
    <property type="entry name" value="GAF"/>
    <property type="match status" value="1"/>
</dbReference>
<evidence type="ECO:0000256" key="1">
    <source>
        <dbReference type="SAM" id="Coils"/>
    </source>
</evidence>
<evidence type="ECO:0000313" key="4">
    <source>
        <dbReference type="Proteomes" id="UP000187209"/>
    </source>
</evidence>
<evidence type="ECO:0000259" key="2">
    <source>
        <dbReference type="SMART" id="SM00065"/>
    </source>
</evidence>
<keyword evidence="4" id="KW-1185">Reference proteome</keyword>
<comment type="caution">
    <text evidence="3">The sequence shown here is derived from an EMBL/GenBank/DDBJ whole genome shotgun (WGS) entry which is preliminary data.</text>
</comment>
<feature type="domain" description="GAF" evidence="2">
    <location>
        <begin position="213"/>
        <end position="353"/>
    </location>
</feature>
<feature type="coiled-coil region" evidence="1">
    <location>
        <begin position="17"/>
        <end position="79"/>
    </location>
</feature>
<dbReference type="Gene3D" id="3.30.450.40">
    <property type="match status" value="2"/>
</dbReference>
<dbReference type="SUPFAM" id="SSF55781">
    <property type="entry name" value="GAF domain-like"/>
    <property type="match status" value="2"/>
</dbReference>
<dbReference type="EMBL" id="MPUH01000213">
    <property type="protein sequence ID" value="OMJ86189.1"/>
    <property type="molecule type" value="Genomic_DNA"/>
</dbReference>
<sequence length="611" mass="68881">MSEGENNFSSSMPPKTLKLQKIDIKKLQIQHEELQARVSGLKDMLTEKESLIKSQRTSMKLQEEKIAQLSLNNDTLRHMVLILSKHITEVLKETLPVLPPIPHDHLANVDSLLAATQRKEKKSKHRLKSSIDLKDFYSNRYSVDANSKKQSNYYDFSGSDILSAISDMQDIRRAAQQAAKAQGRYTIVTSHRISLFEGLSLFLSLRNVAFLNNFEIFLPRVLEMMTDLLDIERIILYAYDEEQFYSMAMTGDIAKQMVIPKGFSHLYSAIEQATIIPQAYEDSRFDLRYDQISGFKTNNLACFPLKIGEDFIGILECANKKSEFMKEDIMLLSLAAKQIALGVAGKLYQDSIKDLAYESIKPSLSSKENLVFPALKSIVLSIKSFVACEKVSLYMISTDKTELKCSVSSENTQNFSVSLNYSFPGLCFTSKKALTITNAQEHSMLNPDIEKKLGITIREILLIPLAELGVIECINKTKGFSSRDEAKALSLAMIAKNLLEAENSFEDILAGADVSEIFSEYVSESLICLNYSGVIIKANNSASILFQMSKEAMVKRTISQVFENAEEFMRIVMKNKAESQSKIERIRIKGKLANVEIVYKSLYFVIVITTI</sequence>
<name>A0A1R2CB11_9CILI</name>
<organism evidence="3 4">
    <name type="scientific">Stentor coeruleus</name>
    <dbReference type="NCBI Taxonomy" id="5963"/>
    <lineage>
        <taxon>Eukaryota</taxon>
        <taxon>Sar</taxon>
        <taxon>Alveolata</taxon>
        <taxon>Ciliophora</taxon>
        <taxon>Postciliodesmatophora</taxon>
        <taxon>Heterotrichea</taxon>
        <taxon>Heterotrichida</taxon>
        <taxon>Stentoridae</taxon>
        <taxon>Stentor</taxon>
    </lineage>
</organism>
<dbReference type="InterPro" id="IPR003018">
    <property type="entry name" value="GAF"/>
</dbReference>
<dbReference type="Gene3D" id="3.30.450.20">
    <property type="entry name" value="PAS domain"/>
    <property type="match status" value="1"/>
</dbReference>
<dbReference type="OrthoDB" id="313496at2759"/>
<accession>A0A1R2CB11</accession>
<dbReference type="Pfam" id="PF01590">
    <property type="entry name" value="GAF"/>
    <property type="match status" value="1"/>
</dbReference>
<evidence type="ECO:0000313" key="3">
    <source>
        <dbReference type="EMBL" id="OMJ86189.1"/>
    </source>
</evidence>
<protein>
    <recommendedName>
        <fullName evidence="2">GAF domain-containing protein</fullName>
    </recommendedName>
</protein>
<dbReference type="InterPro" id="IPR029016">
    <property type="entry name" value="GAF-like_dom_sf"/>
</dbReference>
<reference evidence="3 4" key="1">
    <citation type="submission" date="2016-11" db="EMBL/GenBank/DDBJ databases">
        <title>The macronuclear genome of Stentor coeruleus: a giant cell with tiny introns.</title>
        <authorList>
            <person name="Slabodnick M."/>
            <person name="Ruby J.G."/>
            <person name="Reiff S.B."/>
            <person name="Swart E.C."/>
            <person name="Gosai S."/>
            <person name="Prabakaran S."/>
            <person name="Witkowska E."/>
            <person name="Larue G.E."/>
            <person name="Fisher S."/>
            <person name="Freeman R.M."/>
            <person name="Gunawardena J."/>
            <person name="Chu W."/>
            <person name="Stover N.A."/>
            <person name="Gregory B.D."/>
            <person name="Nowacki M."/>
            <person name="Derisi J."/>
            <person name="Roy S.W."/>
            <person name="Marshall W.F."/>
            <person name="Sood P."/>
        </authorList>
    </citation>
    <scope>NUCLEOTIDE SEQUENCE [LARGE SCALE GENOMIC DNA]</scope>
    <source>
        <strain evidence="3">WM001</strain>
    </source>
</reference>
<dbReference type="Proteomes" id="UP000187209">
    <property type="component" value="Unassembled WGS sequence"/>
</dbReference>